<dbReference type="Pfam" id="PF14952">
    <property type="entry name" value="zf-tcix"/>
    <property type="match status" value="1"/>
</dbReference>
<dbReference type="InterPro" id="IPR029269">
    <property type="entry name" value="Zf-tcix"/>
</dbReference>
<organism evidence="2 3">
    <name type="scientific">Stichopus japonicus</name>
    <name type="common">Sea cucumber</name>
    <dbReference type="NCBI Taxonomy" id="307972"/>
    <lineage>
        <taxon>Eukaryota</taxon>
        <taxon>Metazoa</taxon>
        <taxon>Echinodermata</taxon>
        <taxon>Eleutherozoa</taxon>
        <taxon>Echinozoa</taxon>
        <taxon>Holothuroidea</taxon>
        <taxon>Aspidochirotacea</taxon>
        <taxon>Aspidochirotida</taxon>
        <taxon>Stichopodidae</taxon>
        <taxon>Apostichopus</taxon>
    </lineage>
</organism>
<evidence type="ECO:0000313" key="2">
    <source>
        <dbReference type="EMBL" id="PIK35551.1"/>
    </source>
</evidence>
<gene>
    <name evidence="2" type="ORF">BSL78_27622</name>
</gene>
<evidence type="ECO:0000313" key="3">
    <source>
        <dbReference type="Proteomes" id="UP000230750"/>
    </source>
</evidence>
<accession>A0A2G8JIJ2</accession>
<evidence type="ECO:0000259" key="1">
    <source>
        <dbReference type="Pfam" id="PF14952"/>
    </source>
</evidence>
<dbReference type="Proteomes" id="UP000230750">
    <property type="component" value="Unassembled WGS sequence"/>
</dbReference>
<reference evidence="2 3" key="1">
    <citation type="journal article" date="2017" name="PLoS Biol.">
        <title>The sea cucumber genome provides insights into morphological evolution and visceral regeneration.</title>
        <authorList>
            <person name="Zhang X."/>
            <person name="Sun L."/>
            <person name="Yuan J."/>
            <person name="Sun Y."/>
            <person name="Gao Y."/>
            <person name="Zhang L."/>
            <person name="Li S."/>
            <person name="Dai H."/>
            <person name="Hamel J.F."/>
            <person name="Liu C."/>
            <person name="Yu Y."/>
            <person name="Liu S."/>
            <person name="Lin W."/>
            <person name="Guo K."/>
            <person name="Jin S."/>
            <person name="Xu P."/>
            <person name="Storey K.B."/>
            <person name="Huan P."/>
            <person name="Zhang T."/>
            <person name="Zhou Y."/>
            <person name="Zhang J."/>
            <person name="Lin C."/>
            <person name="Li X."/>
            <person name="Xing L."/>
            <person name="Huo D."/>
            <person name="Sun M."/>
            <person name="Wang L."/>
            <person name="Mercier A."/>
            <person name="Li F."/>
            <person name="Yang H."/>
            <person name="Xiang J."/>
        </authorList>
    </citation>
    <scope>NUCLEOTIDE SEQUENCE [LARGE SCALE GENOMIC DNA]</scope>
    <source>
        <strain evidence="2">Shaxun</strain>
        <tissue evidence="2">Muscle</tissue>
    </source>
</reference>
<proteinExistence type="predicted"/>
<dbReference type="STRING" id="307972.A0A2G8JIJ2"/>
<dbReference type="PANTHER" id="PTHR13518">
    <property type="entry name" value="PUTATIVE TREBLE-CLEF ZINC-FINGER C2ORF42 FAMILY MEMBER"/>
    <property type="match status" value="1"/>
</dbReference>
<dbReference type="PANTHER" id="PTHR13518:SF1">
    <property type="entry name" value="C2ORF42 HOMOLOG"/>
    <property type="match status" value="1"/>
</dbReference>
<dbReference type="OrthoDB" id="6506929at2759"/>
<sequence>MMKALDPQKEMFKGLGKATMRGVRKCPSCGTLNGIRSLGCKNKSCNMVFRGHGRKPGHSADAVEIITGSTAQVFSVRLRDRGPDYRGFVEFPMHNALLNADLRGSQSMQVEPNLIVQVAQCHVEACQKHVELPVTDDNACPHIQHALKCENKASPLTLKNSVLNSLPISNEMKQAIWMLATETTGPLVQRVSKNVMVVKCKGQSKHKLGFLHLTFPEGRKRKDGVTQGKFQCACRTFRSTGKLGIAEDQKKRCVHYYACICAFVSDGALSKEFEQFINLEPIEIPVQITLNLDGELIHTLPSEDEVTASSSIGRKRRKDDSLAQASSALLTLQEGGTSPGKKTTVKRHAVVSSIPNPKAELDETQPTITFKDWLCSVTEKINQTMHFQFNGSPETLVFHVPEVFFECLQQRISSGFRKKRLPNSTTAFIRKDALPLGTFTKYTWHLTNIQQVQRIFDTPEVPLEVQKHLWRNKDGSYTHQESKREELESYAETYRKLGQKPIKPFELKTFLKVVHSTSFLIFIFLRYSSRETKQDSTPFIIEWIPDILPKMHIGELRIRFEYGHVKKAESTRTYVCQSNSTKFNDSGNCVASTNTCGGSLVRWS</sequence>
<dbReference type="GO" id="GO:0005634">
    <property type="term" value="C:nucleus"/>
    <property type="evidence" value="ECO:0007669"/>
    <property type="project" value="TreeGrafter"/>
</dbReference>
<protein>
    <recommendedName>
        <fullName evidence="1">Putative treble-clef zinc-finger domain-containing protein</fullName>
    </recommendedName>
</protein>
<dbReference type="InterPro" id="IPR026049">
    <property type="entry name" value="C2orf42"/>
</dbReference>
<feature type="domain" description="Putative treble-clef zinc-finger" evidence="1">
    <location>
        <begin position="15"/>
        <end position="53"/>
    </location>
</feature>
<dbReference type="EMBL" id="MRZV01001874">
    <property type="protein sequence ID" value="PIK35551.1"/>
    <property type="molecule type" value="Genomic_DNA"/>
</dbReference>
<comment type="caution">
    <text evidence="2">The sequence shown here is derived from an EMBL/GenBank/DDBJ whole genome shotgun (WGS) entry which is preliminary data.</text>
</comment>
<dbReference type="AlphaFoldDB" id="A0A2G8JIJ2"/>
<name>A0A2G8JIJ2_STIJA</name>
<keyword evidence="3" id="KW-1185">Reference proteome</keyword>